<evidence type="ECO:0000256" key="4">
    <source>
        <dbReference type="ARBA" id="ARBA00022989"/>
    </source>
</evidence>
<feature type="transmembrane region" description="Helical" evidence="6">
    <location>
        <begin position="59"/>
        <end position="81"/>
    </location>
</feature>
<dbReference type="EMBL" id="JFGV01000009">
    <property type="protein sequence ID" value="EYU16543.1"/>
    <property type="molecule type" value="Genomic_DNA"/>
</dbReference>
<evidence type="ECO:0000259" key="7">
    <source>
        <dbReference type="PROSITE" id="PS51012"/>
    </source>
</evidence>
<organism evidence="8 9">
    <name type="scientific">Photorhabdus aegyptia</name>
    <dbReference type="NCBI Taxonomy" id="2805098"/>
    <lineage>
        <taxon>Bacteria</taxon>
        <taxon>Pseudomonadati</taxon>
        <taxon>Pseudomonadota</taxon>
        <taxon>Gammaproteobacteria</taxon>
        <taxon>Enterobacterales</taxon>
        <taxon>Morganellaceae</taxon>
        <taxon>Photorhabdus</taxon>
    </lineage>
</organism>
<evidence type="ECO:0000256" key="1">
    <source>
        <dbReference type="ARBA" id="ARBA00004141"/>
    </source>
</evidence>
<evidence type="ECO:0000256" key="3">
    <source>
        <dbReference type="ARBA" id="ARBA00022692"/>
    </source>
</evidence>
<keyword evidence="3 6" id="KW-0812">Transmembrane</keyword>
<evidence type="ECO:0000313" key="8">
    <source>
        <dbReference type="EMBL" id="EYU16543.1"/>
    </source>
</evidence>
<dbReference type="InterPro" id="IPR000412">
    <property type="entry name" value="ABC_2_transport"/>
</dbReference>
<dbReference type="Pfam" id="PF01061">
    <property type="entry name" value="ABC2_membrane"/>
    <property type="match status" value="1"/>
</dbReference>
<evidence type="ECO:0000256" key="2">
    <source>
        <dbReference type="ARBA" id="ARBA00007783"/>
    </source>
</evidence>
<reference evidence="8 9" key="1">
    <citation type="submission" date="2014-03" db="EMBL/GenBank/DDBJ databases">
        <title>Draft Genome of Photorhabdus luminescens BA1, an Egyptian Isolate.</title>
        <authorList>
            <person name="Ghazal S."/>
            <person name="Hurst S.G.IV."/>
            <person name="Morris K."/>
            <person name="Thomas K."/>
            <person name="Tisa L.S."/>
        </authorList>
    </citation>
    <scope>NUCLEOTIDE SEQUENCE [LARGE SCALE GENOMIC DNA]</scope>
    <source>
        <strain evidence="8 9">BA1</strain>
    </source>
</reference>
<dbReference type="GO" id="GO:0043190">
    <property type="term" value="C:ATP-binding cassette (ABC) transporter complex"/>
    <property type="evidence" value="ECO:0007669"/>
    <property type="project" value="InterPro"/>
</dbReference>
<keyword evidence="4 6" id="KW-1133">Transmembrane helix</keyword>
<evidence type="ECO:0000256" key="5">
    <source>
        <dbReference type="ARBA" id="ARBA00023136"/>
    </source>
</evidence>
<keyword evidence="5 6" id="KW-0472">Membrane</keyword>
<comment type="similarity">
    <text evidence="2 6">Belongs to the ABC-2 integral membrane protein family.</text>
</comment>
<dbReference type="PANTHER" id="PTHR43229:SF3">
    <property type="entry name" value="ABC-TYPE MULTIDRUG TRANSPORT SYSTEM, PERMEASE COMPONENT"/>
    <property type="match status" value="1"/>
</dbReference>
<accession>A0A022PNT2</accession>
<dbReference type="Proteomes" id="UP000023464">
    <property type="component" value="Unassembled WGS sequence"/>
</dbReference>
<feature type="transmembrane region" description="Helical" evidence="6">
    <location>
        <begin position="137"/>
        <end position="163"/>
    </location>
</feature>
<dbReference type="PATRIC" id="fig|1393736.3.peg.839"/>
<evidence type="ECO:0000256" key="6">
    <source>
        <dbReference type="RuleBase" id="RU361157"/>
    </source>
</evidence>
<dbReference type="InterPro" id="IPR047817">
    <property type="entry name" value="ABC2_TM_bact-type"/>
</dbReference>
<feature type="domain" description="ABC transmembrane type-2" evidence="7">
    <location>
        <begin position="27"/>
        <end position="255"/>
    </location>
</feature>
<dbReference type="PIRSF" id="PIRSF006648">
    <property type="entry name" value="DrrB"/>
    <property type="match status" value="1"/>
</dbReference>
<comment type="caution">
    <text evidence="8">The sequence shown here is derived from an EMBL/GenBank/DDBJ whole genome shotgun (WGS) entry which is preliminary data.</text>
</comment>
<keyword evidence="9" id="KW-1185">Reference proteome</keyword>
<dbReference type="GO" id="GO:0140359">
    <property type="term" value="F:ABC-type transporter activity"/>
    <property type="evidence" value="ECO:0007669"/>
    <property type="project" value="InterPro"/>
</dbReference>
<dbReference type="PROSITE" id="PS51012">
    <property type="entry name" value="ABC_TM2"/>
    <property type="match status" value="1"/>
</dbReference>
<dbReference type="InterPro" id="IPR013525">
    <property type="entry name" value="ABC2_TM"/>
</dbReference>
<keyword evidence="6" id="KW-1003">Cell membrane</keyword>
<name>A0A022PNT2_9GAMM</name>
<evidence type="ECO:0000313" key="9">
    <source>
        <dbReference type="Proteomes" id="UP000023464"/>
    </source>
</evidence>
<feature type="transmembrane region" description="Helical" evidence="6">
    <location>
        <begin position="175"/>
        <end position="194"/>
    </location>
</feature>
<feature type="transmembrane region" description="Helical" evidence="6">
    <location>
        <begin position="101"/>
        <end position="131"/>
    </location>
</feature>
<dbReference type="InterPro" id="IPR051784">
    <property type="entry name" value="Nod_factor_ABC_transporter"/>
</dbReference>
<protein>
    <recommendedName>
        <fullName evidence="6">Transport permease protein</fullName>
    </recommendedName>
</protein>
<dbReference type="RefSeq" id="WP_036776255.1">
    <property type="nucleotide sequence ID" value="NZ_CAWLTM010000106.1"/>
</dbReference>
<proteinExistence type="inferred from homology"/>
<feature type="transmembrane region" description="Helical" evidence="6">
    <location>
        <begin position="230"/>
        <end position="252"/>
    </location>
</feature>
<comment type="subcellular location">
    <subcellularLocation>
        <location evidence="6">Cell inner membrane</location>
        <topology evidence="6">Multi-pass membrane protein</topology>
    </subcellularLocation>
    <subcellularLocation>
        <location evidence="1">Membrane</location>
        <topology evidence="1">Multi-pass membrane protein</topology>
    </subcellularLocation>
</comment>
<feature type="transmembrane region" description="Helical" evidence="6">
    <location>
        <begin position="27"/>
        <end position="47"/>
    </location>
</feature>
<gene>
    <name evidence="8" type="ORF">BA1DRAFT_00827</name>
</gene>
<keyword evidence="6" id="KW-0813">Transport</keyword>
<dbReference type="AlphaFoldDB" id="A0A022PNT2"/>
<sequence>MNILTLLLNNTLTQAIRYILRFLRKPPLLVSSIIFPGLLLIFFYMMFSGAVLRYEQQEYIQRLLPGILVSSALFGSIPTAVNLQTEINTVIFQRIRSMPILWMSIPFGIIFYEVTRVLISSIFLILIGLILGFSFKIALLSLTCFMITLIFIPLTLSWFSLIIAMINNSPELLTVLLNILFLFVIFGSLSMAPLNAFPEWIQPLISHNPVSVFSEAMRLTALGKEYSESLFTVIIYSVIFLSIAVPVTCYVFSRKFRAA</sequence>
<dbReference type="PANTHER" id="PTHR43229">
    <property type="entry name" value="NODULATION PROTEIN J"/>
    <property type="match status" value="1"/>
</dbReference>